<geneLocation type="plasmid" evidence="2">
    <name>pap1342-5</name>
</geneLocation>
<dbReference type="InterPro" id="IPR013321">
    <property type="entry name" value="Arc_rbn_hlx_hlx"/>
</dbReference>
<gene>
    <name evidence="1" type="ORF">S1001342_03227</name>
</gene>
<reference evidence="1 2" key="1">
    <citation type="submission" date="2017-05" db="EMBL/GenBank/DDBJ databases">
        <title>Genome sequence of Acetobacter pasteurianus subsp. pasteurianus strain SRCM101342.</title>
        <authorList>
            <person name="Cho S.H."/>
        </authorList>
    </citation>
    <scope>NUCLEOTIDE SEQUENCE [LARGE SCALE GENOMIC DNA]</scope>
    <source>
        <strain evidence="1 2">SRCM101342</strain>
        <plasmid evidence="2">pap1342-5</plasmid>
    </source>
</reference>
<protein>
    <submittedName>
        <fullName evidence="1">Antitoxin RelB</fullName>
    </submittedName>
</protein>
<proteinExistence type="predicted"/>
<sequence>MANLNIRIDDKMKDEVHAYFSSIGITPTEAVRGLYEYVMAAKKMPFKRKYMSDEDEYLLRKVKEALENDDEFVDVKPADLRAALHL</sequence>
<accession>A0A1Y0YAU2</accession>
<evidence type="ECO:0000313" key="1">
    <source>
        <dbReference type="EMBL" id="ARW49517.1"/>
    </source>
</evidence>
<dbReference type="EMBL" id="CP021514">
    <property type="protein sequence ID" value="ARW49517.1"/>
    <property type="molecule type" value="Genomic_DNA"/>
</dbReference>
<dbReference type="InterPro" id="IPR007337">
    <property type="entry name" value="RelB/DinJ"/>
</dbReference>
<organism evidence="1 2">
    <name type="scientific">Acetobacter pasteurianus subsp. pasteurianus</name>
    <dbReference type="NCBI Taxonomy" id="481145"/>
    <lineage>
        <taxon>Bacteria</taxon>
        <taxon>Pseudomonadati</taxon>
        <taxon>Pseudomonadota</taxon>
        <taxon>Alphaproteobacteria</taxon>
        <taxon>Acetobacterales</taxon>
        <taxon>Acetobacteraceae</taxon>
        <taxon>Acetobacter</taxon>
    </lineage>
</organism>
<dbReference type="Pfam" id="PF04221">
    <property type="entry name" value="RelB"/>
    <property type="match status" value="1"/>
</dbReference>
<dbReference type="GO" id="GO:0006355">
    <property type="term" value="P:regulation of DNA-templated transcription"/>
    <property type="evidence" value="ECO:0007669"/>
    <property type="project" value="InterPro"/>
</dbReference>
<dbReference type="Proteomes" id="UP000196205">
    <property type="component" value="Plasmid pAP1342-5"/>
</dbReference>
<dbReference type="NCBIfam" id="TIGR02384">
    <property type="entry name" value="RelB_DinJ"/>
    <property type="match status" value="1"/>
</dbReference>
<dbReference type="Gene3D" id="1.10.1220.10">
    <property type="entry name" value="Met repressor-like"/>
    <property type="match status" value="1"/>
</dbReference>
<name>A0A1Y0YAU2_ACEPA</name>
<keyword evidence="1" id="KW-0614">Plasmid</keyword>
<dbReference type="AlphaFoldDB" id="A0A1Y0YAU2"/>
<dbReference type="OrthoDB" id="1666683at2"/>
<evidence type="ECO:0000313" key="2">
    <source>
        <dbReference type="Proteomes" id="UP000196205"/>
    </source>
</evidence>